<keyword evidence="4" id="KW-1185">Reference proteome</keyword>
<evidence type="ECO:0000313" key="1">
    <source>
        <dbReference type="EMBL" id="MCY9599632.1"/>
    </source>
</evidence>
<dbReference type="KEGG" id="pchi:PC41400_14705"/>
<gene>
    <name evidence="1" type="ORF">M5X16_28205</name>
    <name evidence="2" type="ORF">PC41400_14705</name>
</gene>
<dbReference type="EMBL" id="CP026520">
    <property type="protein sequence ID" value="QAV18860.1"/>
    <property type="molecule type" value="Genomic_DNA"/>
</dbReference>
<reference evidence="2 3" key="1">
    <citation type="submission" date="2018-01" db="EMBL/GenBank/DDBJ databases">
        <title>The whole genome sequencing and assembly of Paenibacillus chitinolyticus KCCM 41400 strain.</title>
        <authorList>
            <person name="Kim J.-Y."/>
            <person name="Park M.-K."/>
            <person name="Lee Y.-J."/>
            <person name="Yi H."/>
            <person name="Bahn Y.-S."/>
            <person name="Kim J.F."/>
            <person name="Lee D.-W."/>
        </authorList>
    </citation>
    <scope>NUCLEOTIDE SEQUENCE [LARGE SCALE GENOMIC DNA]</scope>
    <source>
        <strain evidence="2 3">KCCM 41400</strain>
    </source>
</reference>
<name>A0A410WWZ5_9BACL</name>
<evidence type="ECO:0000313" key="2">
    <source>
        <dbReference type="EMBL" id="QAV18860.1"/>
    </source>
</evidence>
<proteinExistence type="predicted"/>
<dbReference type="RefSeq" id="WP_042227645.1">
    <property type="nucleotide sequence ID" value="NZ_CP026520.1"/>
</dbReference>
<dbReference type="EMBL" id="JAMDMJ010000053">
    <property type="protein sequence ID" value="MCY9599632.1"/>
    <property type="molecule type" value="Genomic_DNA"/>
</dbReference>
<evidence type="ECO:0000313" key="4">
    <source>
        <dbReference type="Proteomes" id="UP001527202"/>
    </source>
</evidence>
<protein>
    <submittedName>
        <fullName evidence="2">Uncharacterized protein</fullName>
    </submittedName>
</protein>
<dbReference type="GeneID" id="95376065"/>
<dbReference type="AlphaFoldDB" id="A0A410WWZ5"/>
<dbReference type="Proteomes" id="UP000288943">
    <property type="component" value="Chromosome"/>
</dbReference>
<accession>A0A410WWZ5</accession>
<dbReference type="Proteomes" id="UP001527202">
    <property type="component" value="Unassembled WGS sequence"/>
</dbReference>
<evidence type="ECO:0000313" key="3">
    <source>
        <dbReference type="Proteomes" id="UP000288943"/>
    </source>
</evidence>
<reference evidence="1 4" key="2">
    <citation type="submission" date="2022-05" db="EMBL/GenBank/DDBJ databases">
        <title>Genome Sequencing of Bee-Associated Microbes.</title>
        <authorList>
            <person name="Dunlap C."/>
        </authorList>
    </citation>
    <scope>NUCLEOTIDE SEQUENCE [LARGE SCALE GENOMIC DNA]</scope>
    <source>
        <strain evidence="1 4">NRRL B-23120</strain>
    </source>
</reference>
<organism evidence="2 3">
    <name type="scientific">Paenibacillus chitinolyticus</name>
    <dbReference type="NCBI Taxonomy" id="79263"/>
    <lineage>
        <taxon>Bacteria</taxon>
        <taxon>Bacillati</taxon>
        <taxon>Bacillota</taxon>
        <taxon>Bacilli</taxon>
        <taxon>Bacillales</taxon>
        <taxon>Paenibacillaceae</taxon>
        <taxon>Paenibacillus</taxon>
    </lineage>
</organism>
<sequence>MIKYHESIIKRELYKYDDVEERERHHRQMFENGWHCKSQFDFLENYDWSNGTPAAEYLKQEQMDDKK</sequence>